<evidence type="ECO:0000313" key="3">
    <source>
        <dbReference type="Proteomes" id="UP001066276"/>
    </source>
</evidence>
<dbReference type="AlphaFoldDB" id="A0AAV7VW84"/>
<sequence length="101" mass="11288">MLHLGHHYEFRGLRARPPWKIPSPSCRVGSTVTTVLRVTSTKLMKHSKKSNNASGTDGERENVRPPCLPQRRHTGFRIMSQNTAQRNMHGDKPLAECTAAG</sequence>
<protein>
    <submittedName>
        <fullName evidence="2">Uncharacterized protein</fullName>
    </submittedName>
</protein>
<dbReference type="EMBL" id="JANPWB010000002">
    <property type="protein sequence ID" value="KAJ1205777.1"/>
    <property type="molecule type" value="Genomic_DNA"/>
</dbReference>
<accession>A0AAV7VW84</accession>
<comment type="caution">
    <text evidence="2">The sequence shown here is derived from an EMBL/GenBank/DDBJ whole genome shotgun (WGS) entry which is preliminary data.</text>
</comment>
<evidence type="ECO:0000256" key="1">
    <source>
        <dbReference type="SAM" id="MobiDB-lite"/>
    </source>
</evidence>
<keyword evidence="3" id="KW-1185">Reference proteome</keyword>
<feature type="region of interest" description="Disordered" evidence="1">
    <location>
        <begin position="82"/>
        <end position="101"/>
    </location>
</feature>
<reference evidence="2" key="1">
    <citation type="journal article" date="2022" name="bioRxiv">
        <title>Sequencing and chromosome-scale assembly of the giantPleurodeles waltlgenome.</title>
        <authorList>
            <person name="Brown T."/>
            <person name="Elewa A."/>
            <person name="Iarovenko S."/>
            <person name="Subramanian E."/>
            <person name="Araus A.J."/>
            <person name="Petzold A."/>
            <person name="Susuki M."/>
            <person name="Suzuki K.-i.T."/>
            <person name="Hayashi T."/>
            <person name="Toyoda A."/>
            <person name="Oliveira C."/>
            <person name="Osipova E."/>
            <person name="Leigh N.D."/>
            <person name="Simon A."/>
            <person name="Yun M.H."/>
        </authorList>
    </citation>
    <scope>NUCLEOTIDE SEQUENCE</scope>
    <source>
        <strain evidence="2">20211129_DDA</strain>
        <tissue evidence="2">Liver</tissue>
    </source>
</reference>
<name>A0AAV7VW84_PLEWA</name>
<evidence type="ECO:0000313" key="2">
    <source>
        <dbReference type="EMBL" id="KAJ1205777.1"/>
    </source>
</evidence>
<proteinExistence type="predicted"/>
<organism evidence="2 3">
    <name type="scientific">Pleurodeles waltl</name>
    <name type="common">Iberian ribbed newt</name>
    <dbReference type="NCBI Taxonomy" id="8319"/>
    <lineage>
        <taxon>Eukaryota</taxon>
        <taxon>Metazoa</taxon>
        <taxon>Chordata</taxon>
        <taxon>Craniata</taxon>
        <taxon>Vertebrata</taxon>
        <taxon>Euteleostomi</taxon>
        <taxon>Amphibia</taxon>
        <taxon>Batrachia</taxon>
        <taxon>Caudata</taxon>
        <taxon>Salamandroidea</taxon>
        <taxon>Salamandridae</taxon>
        <taxon>Pleurodelinae</taxon>
        <taxon>Pleurodeles</taxon>
    </lineage>
</organism>
<feature type="region of interest" description="Disordered" evidence="1">
    <location>
        <begin position="42"/>
        <end position="76"/>
    </location>
</feature>
<dbReference type="Proteomes" id="UP001066276">
    <property type="component" value="Chromosome 1_2"/>
</dbReference>
<gene>
    <name evidence="2" type="ORF">NDU88_001203</name>
</gene>